<dbReference type="PANTHER" id="PTHR12709">
    <property type="entry name" value="DNA-DIRECTED RNA POLYMERASE II, III"/>
    <property type="match status" value="1"/>
</dbReference>
<dbReference type="InterPro" id="IPR045113">
    <property type="entry name" value="Rpb7-like"/>
</dbReference>
<evidence type="ECO:0000313" key="9">
    <source>
        <dbReference type="WBParaSite" id="ACRNAN_scaffold5835.g10983.t1"/>
    </source>
</evidence>
<dbReference type="Pfam" id="PF08292">
    <property type="entry name" value="RNA_pol_Rbc25"/>
    <property type="match status" value="1"/>
</dbReference>
<dbReference type="InterPro" id="IPR036898">
    <property type="entry name" value="RNA_pol_Rpb7-like_N_sf"/>
</dbReference>
<dbReference type="SUPFAM" id="SSF88798">
    <property type="entry name" value="N-terminal, heterodimerisation domain of RBP7 (RpoE)"/>
    <property type="match status" value="1"/>
</dbReference>
<sequence length="120" mass="13539">MFVLAILKDTVKIPPVNLGDDFKSTLIQKIDAQYANYVVYDVGLCITFHDFVKIGASFIIPGDPATYTPVEFRYVVFRPRRDEVLEGIISHSNSEGITISMDFFEDIHVSPDKLPKVSKL</sequence>
<reference evidence="9" key="1">
    <citation type="submission" date="2022-11" db="UniProtKB">
        <authorList>
            <consortium name="WormBaseParasite"/>
        </authorList>
    </citation>
    <scope>IDENTIFICATION</scope>
</reference>
<dbReference type="Gene3D" id="2.40.50.140">
    <property type="entry name" value="Nucleic acid-binding proteins"/>
    <property type="match status" value="1"/>
</dbReference>
<dbReference type="InterPro" id="IPR012340">
    <property type="entry name" value="NA-bd_OB-fold"/>
</dbReference>
<accession>A0A914E7D1</accession>
<keyword evidence="3" id="KW-0240">DNA-directed RNA polymerase</keyword>
<dbReference type="Proteomes" id="UP000887540">
    <property type="component" value="Unplaced"/>
</dbReference>
<dbReference type="Pfam" id="PF03876">
    <property type="entry name" value="SHS2_Rpb7-N"/>
    <property type="match status" value="1"/>
</dbReference>
<dbReference type="WBParaSite" id="ACRNAN_scaffold5835.g10983.t1">
    <property type="protein sequence ID" value="ACRNAN_scaffold5835.g10983.t1"/>
    <property type="gene ID" value="ACRNAN_scaffold5835.g10983"/>
</dbReference>
<feature type="domain" description="RNA polymerase III subunit Rpc25" evidence="7">
    <location>
        <begin position="83"/>
        <end position="118"/>
    </location>
</feature>
<dbReference type="GO" id="GO:0005666">
    <property type="term" value="C:RNA polymerase III complex"/>
    <property type="evidence" value="ECO:0007669"/>
    <property type="project" value="TreeGrafter"/>
</dbReference>
<evidence type="ECO:0000256" key="4">
    <source>
        <dbReference type="ARBA" id="ARBA00023163"/>
    </source>
</evidence>
<proteinExistence type="inferred from homology"/>
<evidence type="ECO:0000259" key="7">
    <source>
        <dbReference type="Pfam" id="PF08292"/>
    </source>
</evidence>
<dbReference type="InterPro" id="IPR005576">
    <property type="entry name" value="Rpb7-like_N"/>
</dbReference>
<evidence type="ECO:0000313" key="8">
    <source>
        <dbReference type="Proteomes" id="UP000887540"/>
    </source>
</evidence>
<comment type="similarity">
    <text evidence="2">Belongs to the eukaryotic RPB7/RPC8 RNA polymerase subunit family.</text>
</comment>
<name>A0A914E7D1_9BILA</name>
<evidence type="ECO:0000256" key="3">
    <source>
        <dbReference type="ARBA" id="ARBA00022478"/>
    </source>
</evidence>
<dbReference type="PANTHER" id="PTHR12709:SF1">
    <property type="entry name" value="DNA-DIRECTED RNA POLYMERASE III SUBUNIT RPC8"/>
    <property type="match status" value="1"/>
</dbReference>
<dbReference type="GO" id="GO:0006384">
    <property type="term" value="P:transcription initiation at RNA polymerase III promoter"/>
    <property type="evidence" value="ECO:0007669"/>
    <property type="project" value="TreeGrafter"/>
</dbReference>
<evidence type="ECO:0000259" key="6">
    <source>
        <dbReference type="Pfam" id="PF03876"/>
    </source>
</evidence>
<comment type="subcellular location">
    <subcellularLocation>
        <location evidence="1">Nucleus</location>
    </subcellularLocation>
</comment>
<evidence type="ECO:0000256" key="2">
    <source>
        <dbReference type="ARBA" id="ARBA00009307"/>
    </source>
</evidence>
<dbReference type="AlphaFoldDB" id="A0A914E7D1"/>
<evidence type="ECO:0000256" key="1">
    <source>
        <dbReference type="ARBA" id="ARBA00004123"/>
    </source>
</evidence>
<dbReference type="InterPro" id="IPR013238">
    <property type="entry name" value="RNA_pol_III_Rbc25"/>
</dbReference>
<keyword evidence="8" id="KW-1185">Reference proteome</keyword>
<dbReference type="Gene3D" id="3.30.1490.120">
    <property type="entry name" value="RNA polymerase Rpb7-like, N-terminal domain"/>
    <property type="match status" value="1"/>
</dbReference>
<evidence type="ECO:0000256" key="5">
    <source>
        <dbReference type="ARBA" id="ARBA00023242"/>
    </source>
</evidence>
<organism evidence="8 9">
    <name type="scientific">Acrobeloides nanus</name>
    <dbReference type="NCBI Taxonomy" id="290746"/>
    <lineage>
        <taxon>Eukaryota</taxon>
        <taxon>Metazoa</taxon>
        <taxon>Ecdysozoa</taxon>
        <taxon>Nematoda</taxon>
        <taxon>Chromadorea</taxon>
        <taxon>Rhabditida</taxon>
        <taxon>Tylenchina</taxon>
        <taxon>Cephalobomorpha</taxon>
        <taxon>Cephaloboidea</taxon>
        <taxon>Cephalobidae</taxon>
        <taxon>Acrobeloides</taxon>
    </lineage>
</organism>
<keyword evidence="5" id="KW-0539">Nucleus</keyword>
<keyword evidence="4" id="KW-0804">Transcription</keyword>
<feature type="domain" description="RNA polymerase Rpb7-like N-terminal" evidence="6">
    <location>
        <begin position="8"/>
        <end position="64"/>
    </location>
</feature>
<protein>
    <submittedName>
        <fullName evidence="9">Uncharacterized protein</fullName>
    </submittedName>
</protein>